<dbReference type="Pfam" id="PF00169">
    <property type="entry name" value="PH"/>
    <property type="match status" value="2"/>
</dbReference>
<protein>
    <recommendedName>
        <fullName evidence="8">PH domain-containing protein</fullName>
    </recommendedName>
</protein>
<dbReference type="InterPro" id="IPR001849">
    <property type="entry name" value="PH_domain"/>
</dbReference>
<feature type="region of interest" description="Disordered" evidence="7">
    <location>
        <begin position="691"/>
        <end position="885"/>
    </location>
</feature>
<feature type="compositionally biased region" description="Basic and acidic residues" evidence="7">
    <location>
        <begin position="860"/>
        <end position="885"/>
    </location>
</feature>
<evidence type="ECO:0000256" key="5">
    <source>
        <dbReference type="ARBA" id="ARBA00023187"/>
    </source>
</evidence>
<dbReference type="Proteomes" id="UP000735874">
    <property type="component" value="Unassembled WGS sequence"/>
</dbReference>
<feature type="compositionally biased region" description="Basic and acidic residues" evidence="7">
    <location>
        <begin position="716"/>
        <end position="741"/>
    </location>
</feature>
<evidence type="ECO:0000256" key="7">
    <source>
        <dbReference type="SAM" id="MobiDB-lite"/>
    </source>
</evidence>
<evidence type="ECO:0000313" key="10">
    <source>
        <dbReference type="Proteomes" id="UP000735874"/>
    </source>
</evidence>
<feature type="region of interest" description="Disordered" evidence="7">
    <location>
        <begin position="425"/>
        <end position="446"/>
    </location>
</feature>
<dbReference type="SUPFAM" id="SSF50729">
    <property type="entry name" value="PH domain-like"/>
    <property type="match status" value="2"/>
</dbReference>
<feature type="compositionally biased region" description="Basic residues" evidence="7">
    <location>
        <begin position="742"/>
        <end position="752"/>
    </location>
</feature>
<dbReference type="AlphaFoldDB" id="A0A8T0YFJ9"/>
<feature type="compositionally biased region" description="Basic residues" evidence="7">
    <location>
        <begin position="695"/>
        <end position="715"/>
    </location>
</feature>
<keyword evidence="3" id="KW-0507">mRNA processing</keyword>
<evidence type="ECO:0000259" key="8">
    <source>
        <dbReference type="PROSITE" id="PS50003"/>
    </source>
</evidence>
<keyword evidence="4" id="KW-0747">Spliceosome</keyword>
<evidence type="ECO:0000256" key="4">
    <source>
        <dbReference type="ARBA" id="ARBA00022728"/>
    </source>
</evidence>
<feature type="compositionally biased region" description="Basic residues" evidence="7">
    <location>
        <begin position="759"/>
        <end position="775"/>
    </location>
</feature>
<feature type="region of interest" description="Disordered" evidence="7">
    <location>
        <begin position="1"/>
        <end position="74"/>
    </location>
</feature>
<comment type="subcellular location">
    <subcellularLocation>
        <location evidence="1">Nucleus</location>
    </subcellularLocation>
</comment>
<keyword evidence="6" id="KW-0539">Nucleus</keyword>
<feature type="compositionally biased region" description="Basic residues" evidence="7">
    <location>
        <begin position="42"/>
        <end position="57"/>
    </location>
</feature>
<dbReference type="VEuPathDB" id="FungiDB:PC110_g19000"/>
<dbReference type="Gene3D" id="2.30.29.30">
    <property type="entry name" value="Pleckstrin-homology domain (PH domain)/Phosphotyrosine-binding domain (PTB)"/>
    <property type="match status" value="2"/>
</dbReference>
<name>A0A8T0YFJ9_9STRA</name>
<dbReference type="SMART" id="SM00233">
    <property type="entry name" value="PH"/>
    <property type="match status" value="2"/>
</dbReference>
<dbReference type="Pfam" id="PF03371">
    <property type="entry name" value="PRP38"/>
    <property type="match status" value="1"/>
</dbReference>
<dbReference type="GO" id="GO:0008380">
    <property type="term" value="P:RNA splicing"/>
    <property type="evidence" value="ECO:0007669"/>
    <property type="project" value="UniProtKB-KW"/>
</dbReference>
<dbReference type="Gene3D" id="2.30.30.140">
    <property type="match status" value="1"/>
</dbReference>
<dbReference type="CDD" id="cd00821">
    <property type="entry name" value="PH"/>
    <property type="match status" value="2"/>
</dbReference>
<evidence type="ECO:0000256" key="6">
    <source>
        <dbReference type="ARBA" id="ARBA00023242"/>
    </source>
</evidence>
<feature type="domain" description="PH" evidence="8">
    <location>
        <begin position="252"/>
        <end position="348"/>
    </location>
</feature>
<keyword evidence="5" id="KW-0508">mRNA splicing</keyword>
<feature type="compositionally biased region" description="Basic and acidic residues" evidence="7">
    <location>
        <begin position="790"/>
        <end position="806"/>
    </location>
</feature>
<proteinExistence type="inferred from homology"/>
<feature type="domain" description="PH" evidence="8">
    <location>
        <begin position="96"/>
        <end position="201"/>
    </location>
</feature>
<dbReference type="EMBL" id="RCMG01000964">
    <property type="protein sequence ID" value="KAG2840687.1"/>
    <property type="molecule type" value="Genomic_DNA"/>
</dbReference>
<dbReference type="GO" id="GO:0005681">
    <property type="term" value="C:spliceosomal complex"/>
    <property type="evidence" value="ECO:0007669"/>
    <property type="project" value="UniProtKB-KW"/>
</dbReference>
<dbReference type="VEuPathDB" id="FungiDB:PC110_g19001"/>
<feature type="compositionally biased region" description="Low complexity" evidence="7">
    <location>
        <begin position="58"/>
        <end position="74"/>
    </location>
</feature>
<feature type="compositionally biased region" description="Polar residues" evidence="7">
    <location>
        <begin position="7"/>
        <end position="21"/>
    </location>
</feature>
<dbReference type="InterPro" id="IPR011993">
    <property type="entry name" value="PH-like_dom_sf"/>
</dbReference>
<evidence type="ECO:0000256" key="2">
    <source>
        <dbReference type="ARBA" id="ARBA00006164"/>
    </source>
</evidence>
<reference evidence="9" key="1">
    <citation type="submission" date="2018-10" db="EMBL/GenBank/DDBJ databases">
        <title>Effector identification in a new, highly contiguous assembly of the strawberry crown rot pathogen Phytophthora cactorum.</title>
        <authorList>
            <person name="Armitage A.D."/>
            <person name="Nellist C.F."/>
            <person name="Bates H."/>
            <person name="Vickerstaff R.J."/>
            <person name="Harrison R.J."/>
        </authorList>
    </citation>
    <scope>NUCLEOTIDE SEQUENCE</scope>
    <source>
        <strain evidence="9">15-7</strain>
    </source>
</reference>
<accession>A0A8T0YFJ9</accession>
<comment type="caution">
    <text evidence="9">The sequence shown here is derived from an EMBL/GenBank/DDBJ whole genome shotgun (WGS) entry which is preliminary data.</text>
</comment>
<dbReference type="GO" id="GO:0006397">
    <property type="term" value="P:mRNA processing"/>
    <property type="evidence" value="ECO:0007669"/>
    <property type="project" value="UniProtKB-KW"/>
</dbReference>
<evidence type="ECO:0000256" key="3">
    <source>
        <dbReference type="ARBA" id="ARBA00022664"/>
    </source>
</evidence>
<comment type="similarity">
    <text evidence="2">Belongs to the PRP38 family.</text>
</comment>
<evidence type="ECO:0000313" key="9">
    <source>
        <dbReference type="EMBL" id="KAG2840687.1"/>
    </source>
</evidence>
<dbReference type="InterPro" id="IPR005037">
    <property type="entry name" value="PRP38"/>
</dbReference>
<dbReference type="PANTHER" id="PTHR23142">
    <property type="entry name" value="PRE-MRNA-SPLICING FACTOR 38A-RELATED"/>
    <property type="match status" value="1"/>
</dbReference>
<sequence>MMDHSESSAIGDTFVDTNTSEFPILGDNESPVTSDGHPSMRNSHHRFSPNGGSKRKLAQSPLSQTRSSSSSSSLAASNSLTDRLTMMNIPTQDLKGSVFYGWLWKRGQSFKTWKKRFFLLNGAALTYYTQCCVIASDVLGGGTQCLDLPVRGGLRVAKAELSDMTSFGLKITSSSGRVLYVQAGDQDSREQWLKVLKEAPLMRGEMMGQVPLRRTMASDLSTQRSYQAEGSSPYMHTAMSVLSSDDGDDTQDCDMQGYLHVRGGLLPSWKKRFMTLTDGHLTVRPRRTLRSLDPQEADKPFEVISAVRWSGHDNGLCIRLENHKELYVYADHDVDASMWLEALKTWRIRSATCTTQTERPPQSNRTPKTSTVAGSNIADGWIFLANHARQPLQHHYAVHGALVSTPLNRHVAAAMSRSALTRHALQKSLRGQTTQDQPPEETQRRVKQDELPIYGNDTTYNLNTLLHQNILQSAYFHELYKLRTYHEVVDEIYYRVDHAEPWSPGTARIPSSCFCLLHKFFLMRLTRKQMQGLLRHTDSPYIRVVGFLYLRFTCNPEELWTWFEPYLEDPEELNASANPSVKTTIGDWLVALLEENNYFGTILPRIPKKIEDGIKVKLLLLSRKKERAKENLAIVNRLKPGTKVRAMYADEENEPAMYDAVIDSVEESNQFWISFPAYGNKEKVSLGDIEFVRGQQRRGRSPSRSRSAGRSRSRSRGRDRGRDRDRRRDSDRRRGSRDRSRSRTRRRSRSRSRSASPDRRRRDRGRSRSRSHTRSKAGGSDITGDLLQQVRERERRKAEAVGRDYASRPASYKGSLSLKLDRWTTRKRSRSPAKRAEVVVQPGMSKGEERARSNSPTPGKARESEGRLKKLREMYGDASSRTKDE</sequence>
<evidence type="ECO:0000256" key="1">
    <source>
        <dbReference type="ARBA" id="ARBA00004123"/>
    </source>
</evidence>
<dbReference type="PROSITE" id="PS50003">
    <property type="entry name" value="PH_DOMAIN"/>
    <property type="match status" value="2"/>
</dbReference>
<gene>
    <name evidence="9" type="ORF">PC113_g19203</name>
</gene>
<organism evidence="9 10">
    <name type="scientific">Phytophthora cactorum</name>
    <dbReference type="NCBI Taxonomy" id="29920"/>
    <lineage>
        <taxon>Eukaryota</taxon>
        <taxon>Sar</taxon>
        <taxon>Stramenopiles</taxon>
        <taxon>Oomycota</taxon>
        <taxon>Peronosporomycetes</taxon>
        <taxon>Peronosporales</taxon>
        <taxon>Peronosporaceae</taxon>
        <taxon>Phytophthora</taxon>
    </lineage>
</organism>